<evidence type="ECO:0000259" key="1">
    <source>
        <dbReference type="PROSITE" id="PS51747"/>
    </source>
</evidence>
<protein>
    <submittedName>
        <fullName evidence="2">Nucleoside deaminase</fullName>
    </submittedName>
</protein>
<keyword evidence="3" id="KW-1185">Reference proteome</keyword>
<dbReference type="InterPro" id="IPR016193">
    <property type="entry name" value="Cytidine_deaminase-like"/>
</dbReference>
<dbReference type="PANTHER" id="PTHR11079">
    <property type="entry name" value="CYTOSINE DEAMINASE FAMILY MEMBER"/>
    <property type="match status" value="1"/>
</dbReference>
<dbReference type="PROSITE" id="PS51747">
    <property type="entry name" value="CYT_DCMP_DEAMINASES_2"/>
    <property type="match status" value="1"/>
</dbReference>
<dbReference type="PANTHER" id="PTHR11079:SF162">
    <property type="entry name" value="RIBOFLAVIN BIOSYNTHESIS PROTEIN PYRD, CHLOROPLASTIC"/>
    <property type="match status" value="1"/>
</dbReference>
<dbReference type="CDD" id="cd01285">
    <property type="entry name" value="nucleoside_deaminase"/>
    <property type="match status" value="1"/>
</dbReference>
<reference evidence="2 3" key="1">
    <citation type="submission" date="2020-05" db="EMBL/GenBank/DDBJ databases">
        <title>Aquincola sp. isolate from soil.</title>
        <authorList>
            <person name="Han J."/>
            <person name="Kim D.-U."/>
        </authorList>
    </citation>
    <scope>NUCLEOTIDE SEQUENCE [LARGE SCALE GENOMIC DNA]</scope>
    <source>
        <strain evidence="2 3">S2</strain>
    </source>
</reference>
<dbReference type="Pfam" id="PF00383">
    <property type="entry name" value="dCMP_cyt_deam_1"/>
    <property type="match status" value="1"/>
</dbReference>
<proteinExistence type="predicted"/>
<dbReference type="EMBL" id="JABRWJ010000001">
    <property type="protein sequence ID" value="NRF65799.1"/>
    <property type="molecule type" value="Genomic_DNA"/>
</dbReference>
<organism evidence="2 3">
    <name type="scientific">Pseudaquabacterium terrae</name>
    <dbReference type="NCBI Taxonomy" id="2732868"/>
    <lineage>
        <taxon>Bacteria</taxon>
        <taxon>Pseudomonadati</taxon>
        <taxon>Pseudomonadota</taxon>
        <taxon>Betaproteobacteria</taxon>
        <taxon>Burkholderiales</taxon>
        <taxon>Sphaerotilaceae</taxon>
        <taxon>Pseudaquabacterium</taxon>
    </lineage>
</organism>
<dbReference type="SUPFAM" id="SSF53927">
    <property type="entry name" value="Cytidine deaminase-like"/>
    <property type="match status" value="1"/>
</dbReference>
<dbReference type="Gene3D" id="3.40.140.10">
    <property type="entry name" value="Cytidine Deaminase, domain 2"/>
    <property type="match status" value="1"/>
</dbReference>
<gene>
    <name evidence="2" type="ORF">HLB44_02245</name>
</gene>
<evidence type="ECO:0000313" key="3">
    <source>
        <dbReference type="Proteomes" id="UP000737171"/>
    </source>
</evidence>
<evidence type="ECO:0000313" key="2">
    <source>
        <dbReference type="EMBL" id="NRF65799.1"/>
    </source>
</evidence>
<name>A0ABX2E9U6_9BURK</name>
<accession>A0ABX2E9U6</accession>
<comment type="caution">
    <text evidence="2">The sequence shown here is derived from an EMBL/GenBank/DDBJ whole genome shotgun (WGS) entry which is preliminary data.</text>
</comment>
<feature type="domain" description="CMP/dCMP-type deaminase" evidence="1">
    <location>
        <begin position="4"/>
        <end position="117"/>
    </location>
</feature>
<dbReference type="InterPro" id="IPR002125">
    <property type="entry name" value="CMP_dCMP_dom"/>
</dbReference>
<sequence>MPALADETHLRVAMRRAEELRDEALRAGDQPFGAVVLRGDTIVGAARSRVVTGTDPTAHAELEAIRDAARRLRTRDLSACVLVSTSRPCRMCEAAAGWAGISRMVYGEALTDAGAPR</sequence>
<dbReference type="Proteomes" id="UP000737171">
    <property type="component" value="Unassembled WGS sequence"/>
</dbReference>